<dbReference type="PANTHER" id="PTHR33048:SF129">
    <property type="entry name" value="INTEGRAL MEMBRANE PROTEIN-RELATED"/>
    <property type="match status" value="1"/>
</dbReference>
<feature type="transmembrane region" description="Helical" evidence="6">
    <location>
        <begin position="46"/>
        <end position="68"/>
    </location>
</feature>
<evidence type="ECO:0000256" key="5">
    <source>
        <dbReference type="ARBA" id="ARBA00038359"/>
    </source>
</evidence>
<accession>A0AA40BPJ0</accession>
<evidence type="ECO:0000256" key="2">
    <source>
        <dbReference type="ARBA" id="ARBA00022692"/>
    </source>
</evidence>
<dbReference type="GO" id="GO:0016020">
    <property type="term" value="C:membrane"/>
    <property type="evidence" value="ECO:0007669"/>
    <property type="project" value="UniProtKB-SubCell"/>
</dbReference>
<comment type="similarity">
    <text evidence="5">Belongs to the SAT4 family.</text>
</comment>
<dbReference type="PANTHER" id="PTHR33048">
    <property type="entry name" value="PTH11-LIKE INTEGRAL MEMBRANE PROTEIN (AFU_ORTHOLOGUE AFUA_5G11245)"/>
    <property type="match status" value="1"/>
</dbReference>
<comment type="caution">
    <text evidence="8">The sequence shown here is derived from an EMBL/GenBank/DDBJ whole genome shotgun (WGS) entry which is preliminary data.</text>
</comment>
<gene>
    <name evidence="8" type="ORF">B0T18DRAFT_333675</name>
</gene>
<dbReference type="Proteomes" id="UP001172155">
    <property type="component" value="Unassembled WGS sequence"/>
</dbReference>
<feature type="transmembrane region" description="Helical" evidence="6">
    <location>
        <begin position="124"/>
        <end position="150"/>
    </location>
</feature>
<name>A0AA40BPJ0_9PEZI</name>
<comment type="subcellular location">
    <subcellularLocation>
        <location evidence="1">Membrane</location>
        <topology evidence="1">Multi-pass membrane protein</topology>
    </subcellularLocation>
</comment>
<dbReference type="EMBL" id="JAUKUD010000007">
    <property type="protein sequence ID" value="KAK0737981.1"/>
    <property type="molecule type" value="Genomic_DNA"/>
</dbReference>
<reference evidence="8" key="1">
    <citation type="submission" date="2023-06" db="EMBL/GenBank/DDBJ databases">
        <title>Genome-scale phylogeny and comparative genomics of the fungal order Sordariales.</title>
        <authorList>
            <consortium name="Lawrence Berkeley National Laboratory"/>
            <person name="Hensen N."/>
            <person name="Bonometti L."/>
            <person name="Westerberg I."/>
            <person name="Brannstrom I.O."/>
            <person name="Guillou S."/>
            <person name="Cros-Aarteil S."/>
            <person name="Calhoun S."/>
            <person name="Haridas S."/>
            <person name="Kuo A."/>
            <person name="Mondo S."/>
            <person name="Pangilinan J."/>
            <person name="Riley R."/>
            <person name="LaButti K."/>
            <person name="Andreopoulos B."/>
            <person name="Lipzen A."/>
            <person name="Chen C."/>
            <person name="Yanf M."/>
            <person name="Daum C."/>
            <person name="Ng V."/>
            <person name="Clum A."/>
            <person name="Steindorff A."/>
            <person name="Ohm R."/>
            <person name="Martin F."/>
            <person name="Silar P."/>
            <person name="Natvig D."/>
            <person name="Lalanne C."/>
            <person name="Gautier V."/>
            <person name="Ament-velasquez S.L."/>
            <person name="Kruys A."/>
            <person name="Hutchinson M.I."/>
            <person name="Powell A.J."/>
            <person name="Barry K."/>
            <person name="Miller A.N."/>
            <person name="Grigoriev I.V."/>
            <person name="Debuchy R."/>
            <person name="Gladieux P."/>
            <person name="Thoren M.H."/>
            <person name="Johannesson H."/>
        </authorList>
    </citation>
    <scope>NUCLEOTIDE SEQUENCE</scope>
    <source>
        <strain evidence="8">SMH3187-1</strain>
    </source>
</reference>
<evidence type="ECO:0000313" key="8">
    <source>
        <dbReference type="EMBL" id="KAK0737981.1"/>
    </source>
</evidence>
<feature type="domain" description="Rhodopsin" evidence="7">
    <location>
        <begin position="36"/>
        <end position="272"/>
    </location>
</feature>
<proteinExistence type="inferred from homology"/>
<keyword evidence="9" id="KW-1185">Reference proteome</keyword>
<protein>
    <recommendedName>
        <fullName evidence="7">Rhodopsin domain-containing protein</fullName>
    </recommendedName>
</protein>
<feature type="transmembrane region" description="Helical" evidence="6">
    <location>
        <begin position="207"/>
        <end position="225"/>
    </location>
</feature>
<evidence type="ECO:0000256" key="3">
    <source>
        <dbReference type="ARBA" id="ARBA00022989"/>
    </source>
</evidence>
<dbReference type="InterPro" id="IPR049326">
    <property type="entry name" value="Rhodopsin_dom_fungi"/>
</dbReference>
<evidence type="ECO:0000259" key="7">
    <source>
        <dbReference type="Pfam" id="PF20684"/>
    </source>
</evidence>
<evidence type="ECO:0000256" key="6">
    <source>
        <dbReference type="SAM" id="Phobius"/>
    </source>
</evidence>
<dbReference type="AlphaFoldDB" id="A0AA40BPJ0"/>
<feature type="transmembrane region" description="Helical" evidence="6">
    <location>
        <begin position="88"/>
        <end position="112"/>
    </location>
</feature>
<evidence type="ECO:0000256" key="1">
    <source>
        <dbReference type="ARBA" id="ARBA00004141"/>
    </source>
</evidence>
<dbReference type="InterPro" id="IPR052337">
    <property type="entry name" value="SAT4-like"/>
</dbReference>
<organism evidence="8 9">
    <name type="scientific">Schizothecium vesticola</name>
    <dbReference type="NCBI Taxonomy" id="314040"/>
    <lineage>
        <taxon>Eukaryota</taxon>
        <taxon>Fungi</taxon>
        <taxon>Dikarya</taxon>
        <taxon>Ascomycota</taxon>
        <taxon>Pezizomycotina</taxon>
        <taxon>Sordariomycetes</taxon>
        <taxon>Sordariomycetidae</taxon>
        <taxon>Sordariales</taxon>
        <taxon>Schizotheciaceae</taxon>
        <taxon>Schizothecium</taxon>
    </lineage>
</organism>
<keyword evidence="2 6" id="KW-0812">Transmembrane</keyword>
<sequence length="389" mass="42038">MPISDRAVVVAQIYYGVTIPLVVLASATLAYRLGRYKTRIKSRMNMWSDGCISVGYVLTLACCGLYIPQSFLTPGIKDPAAMMEGQKGSFLSIPIWGMAMGFIKLSVGLTLLRIQSNVWYKTFIWANVALACAYACANTCFILLSCRPLSAAWGDFANPEDATCLPPSSIRIASVTGAVVSVSTDIMLSLAPISFLWNLKRPLRERLVLGFLMGLGLLAGVSSIIKNLMIADFGKPNLDMWAMGVSISTWTSLEMLLGIIAACIPFCKPAIETCFSSVGISISSTKPLSNATPGYAAYQRADGRDAFQSKQAASSTNTKNQYESEEDLVRTVDAVEMQPGGGSASTLIFVSTRPRRRGSILGGPRTNSTCKGRESKEKLMMRTPAPHIF</sequence>
<keyword evidence="4 6" id="KW-0472">Membrane</keyword>
<feature type="transmembrane region" description="Helical" evidence="6">
    <location>
        <begin position="12"/>
        <end position="34"/>
    </location>
</feature>
<feature type="transmembrane region" description="Helical" evidence="6">
    <location>
        <begin position="245"/>
        <end position="267"/>
    </location>
</feature>
<evidence type="ECO:0000313" key="9">
    <source>
        <dbReference type="Proteomes" id="UP001172155"/>
    </source>
</evidence>
<feature type="transmembrane region" description="Helical" evidence="6">
    <location>
        <begin position="170"/>
        <end position="195"/>
    </location>
</feature>
<dbReference type="Pfam" id="PF20684">
    <property type="entry name" value="Fung_rhodopsin"/>
    <property type="match status" value="1"/>
</dbReference>
<evidence type="ECO:0000256" key="4">
    <source>
        <dbReference type="ARBA" id="ARBA00023136"/>
    </source>
</evidence>
<keyword evidence="3 6" id="KW-1133">Transmembrane helix</keyword>